<evidence type="ECO:0000256" key="1">
    <source>
        <dbReference type="ARBA" id="ARBA00002324"/>
    </source>
</evidence>
<comment type="pathway">
    <text evidence="2 10">Cofactor biosynthesis; NAD(+) biosynthesis; deamido-NAD(+) from nicotinate D-ribonucleotide: step 1/1.</text>
</comment>
<dbReference type="AlphaFoldDB" id="A0A136Q199"/>
<gene>
    <name evidence="10" type="primary">nadD</name>
    <name evidence="12" type="ORF">HMPREF3293_02540</name>
</gene>
<dbReference type="STRING" id="626937.HMPREF3293_02540"/>
<dbReference type="UniPathway" id="UPA00253">
    <property type="reaction ID" value="UER00332"/>
</dbReference>
<dbReference type="PANTHER" id="PTHR39321:SF3">
    <property type="entry name" value="PHOSPHOPANTETHEINE ADENYLYLTRANSFERASE"/>
    <property type="match status" value="1"/>
</dbReference>
<evidence type="ECO:0000256" key="6">
    <source>
        <dbReference type="ARBA" id="ARBA00022741"/>
    </source>
</evidence>
<dbReference type="RefSeq" id="WP_066522126.1">
    <property type="nucleotide sequence ID" value="NZ_CABMOF010000007.1"/>
</dbReference>
<evidence type="ECO:0000256" key="4">
    <source>
        <dbReference type="ARBA" id="ARBA00022679"/>
    </source>
</evidence>
<dbReference type="KEGG" id="cmiu:B1H56_00740"/>
<evidence type="ECO:0000313" key="12">
    <source>
        <dbReference type="EMBL" id="KXK64461.1"/>
    </source>
</evidence>
<dbReference type="GO" id="GO:0009435">
    <property type="term" value="P:NAD+ biosynthetic process"/>
    <property type="evidence" value="ECO:0007669"/>
    <property type="project" value="UniProtKB-UniRule"/>
</dbReference>
<dbReference type="HAMAP" id="MF_00244">
    <property type="entry name" value="NaMN_adenylyltr"/>
    <property type="match status" value="1"/>
</dbReference>
<comment type="caution">
    <text evidence="12">The sequence shown here is derived from an EMBL/GenBank/DDBJ whole genome shotgun (WGS) entry which is preliminary data.</text>
</comment>
<comment type="similarity">
    <text evidence="10">Belongs to the NadD family.</text>
</comment>
<dbReference type="NCBIfam" id="NF000840">
    <property type="entry name" value="PRK00071.1-3"/>
    <property type="match status" value="1"/>
</dbReference>
<keyword evidence="8 10" id="KW-0520">NAD</keyword>
<organism evidence="12 13">
    <name type="scientific">Christensenella minuta</name>
    <dbReference type="NCBI Taxonomy" id="626937"/>
    <lineage>
        <taxon>Bacteria</taxon>
        <taxon>Bacillati</taxon>
        <taxon>Bacillota</taxon>
        <taxon>Clostridia</taxon>
        <taxon>Christensenellales</taxon>
        <taxon>Christensenellaceae</taxon>
        <taxon>Christensenella</taxon>
    </lineage>
</organism>
<dbReference type="OrthoDB" id="5295945at2"/>
<evidence type="ECO:0000256" key="9">
    <source>
        <dbReference type="ARBA" id="ARBA00048721"/>
    </source>
</evidence>
<evidence type="ECO:0000259" key="11">
    <source>
        <dbReference type="Pfam" id="PF01467"/>
    </source>
</evidence>
<dbReference type="NCBIfam" id="TIGR00125">
    <property type="entry name" value="cyt_tran_rel"/>
    <property type="match status" value="1"/>
</dbReference>
<dbReference type="SUPFAM" id="SSF52374">
    <property type="entry name" value="Nucleotidylyl transferase"/>
    <property type="match status" value="1"/>
</dbReference>
<proteinExistence type="inferred from homology"/>
<dbReference type="InterPro" id="IPR005248">
    <property type="entry name" value="NadD/NMNAT"/>
</dbReference>
<evidence type="ECO:0000256" key="3">
    <source>
        <dbReference type="ARBA" id="ARBA00022642"/>
    </source>
</evidence>
<comment type="function">
    <text evidence="1 10">Catalyzes the reversible adenylation of nicotinate mononucleotide (NaMN) to nicotinic acid adenine dinucleotide (NaAD).</text>
</comment>
<dbReference type="EMBL" id="LSZW01000064">
    <property type="protein sequence ID" value="KXK64461.1"/>
    <property type="molecule type" value="Genomic_DNA"/>
</dbReference>
<reference evidence="12 13" key="1">
    <citation type="submission" date="2016-02" db="EMBL/GenBank/DDBJ databases">
        <authorList>
            <person name="Wen L."/>
            <person name="He K."/>
            <person name="Yang H."/>
        </authorList>
    </citation>
    <scope>NUCLEOTIDE SEQUENCE [LARGE SCALE GENOMIC DNA]</scope>
    <source>
        <strain evidence="12 13">DSM 22607</strain>
    </source>
</reference>
<dbReference type="Gene3D" id="3.40.50.620">
    <property type="entry name" value="HUPs"/>
    <property type="match status" value="1"/>
</dbReference>
<keyword evidence="7 10" id="KW-0067">ATP-binding</keyword>
<dbReference type="PATRIC" id="fig|626937.4.peg.2498"/>
<keyword evidence="13" id="KW-1185">Reference proteome</keyword>
<evidence type="ECO:0000256" key="8">
    <source>
        <dbReference type="ARBA" id="ARBA00023027"/>
    </source>
</evidence>
<dbReference type="GO" id="GO:0004515">
    <property type="term" value="F:nicotinate-nucleotide adenylyltransferase activity"/>
    <property type="evidence" value="ECO:0007669"/>
    <property type="project" value="UniProtKB-UniRule"/>
</dbReference>
<evidence type="ECO:0000256" key="10">
    <source>
        <dbReference type="HAMAP-Rule" id="MF_00244"/>
    </source>
</evidence>
<dbReference type="InterPro" id="IPR004821">
    <property type="entry name" value="Cyt_trans-like"/>
</dbReference>
<keyword evidence="3 10" id="KW-0662">Pyridine nucleotide biosynthesis</keyword>
<comment type="catalytic activity">
    <reaction evidence="9 10">
        <text>nicotinate beta-D-ribonucleotide + ATP + H(+) = deamido-NAD(+) + diphosphate</text>
        <dbReference type="Rhea" id="RHEA:22860"/>
        <dbReference type="ChEBI" id="CHEBI:15378"/>
        <dbReference type="ChEBI" id="CHEBI:30616"/>
        <dbReference type="ChEBI" id="CHEBI:33019"/>
        <dbReference type="ChEBI" id="CHEBI:57502"/>
        <dbReference type="ChEBI" id="CHEBI:58437"/>
        <dbReference type="EC" id="2.7.7.18"/>
    </reaction>
</comment>
<dbReference type="PANTHER" id="PTHR39321">
    <property type="entry name" value="NICOTINATE-NUCLEOTIDE ADENYLYLTRANSFERASE-RELATED"/>
    <property type="match status" value="1"/>
</dbReference>
<protein>
    <recommendedName>
        <fullName evidence="10">Probable nicotinate-nucleotide adenylyltransferase</fullName>
        <ecNumber evidence="10">2.7.7.18</ecNumber>
    </recommendedName>
    <alternativeName>
        <fullName evidence="10">Deamido-NAD(+) diphosphorylase</fullName>
    </alternativeName>
    <alternativeName>
        <fullName evidence="10">Deamido-NAD(+) pyrophosphorylase</fullName>
    </alternativeName>
    <alternativeName>
        <fullName evidence="10">Nicotinate mononucleotide adenylyltransferase</fullName>
        <shortName evidence="10">NaMN adenylyltransferase</shortName>
    </alternativeName>
</protein>
<dbReference type="EC" id="2.7.7.18" evidence="10"/>
<keyword evidence="4 10" id="KW-0808">Transferase</keyword>
<sequence>MERPGCITIEQQVRLFARPKRVGILGGTFNPPHNGHVDMAHKVKGEFSLDQACLMPCGNPPHKSRGLAPKEMRLQMTRMCAAGTDVGVLDFEVKKKGCSYTVETIAALREKNPETDYYFIVGADTVFELCTWYDFERLFKITKFICVRRQNHDILKLSAEISRLRWEYGAQIFLSEYTGLFVSSSYIRERVREGRGIEGLVPKNVEEYIIANGLYRKP</sequence>
<evidence type="ECO:0000256" key="5">
    <source>
        <dbReference type="ARBA" id="ARBA00022695"/>
    </source>
</evidence>
<name>A0A136Q199_9FIRM</name>
<keyword evidence="5 10" id="KW-0548">Nucleotidyltransferase</keyword>
<keyword evidence="6 10" id="KW-0547">Nucleotide-binding</keyword>
<feature type="domain" description="Cytidyltransferase-like" evidence="11">
    <location>
        <begin position="24"/>
        <end position="190"/>
    </location>
</feature>
<dbReference type="Proteomes" id="UP000070366">
    <property type="component" value="Unassembled WGS sequence"/>
</dbReference>
<evidence type="ECO:0000313" key="13">
    <source>
        <dbReference type="Proteomes" id="UP000070366"/>
    </source>
</evidence>
<dbReference type="NCBIfam" id="TIGR00482">
    <property type="entry name" value="nicotinate (nicotinamide) nucleotide adenylyltransferase"/>
    <property type="match status" value="1"/>
</dbReference>
<dbReference type="InterPro" id="IPR014729">
    <property type="entry name" value="Rossmann-like_a/b/a_fold"/>
</dbReference>
<evidence type="ECO:0000256" key="2">
    <source>
        <dbReference type="ARBA" id="ARBA00005019"/>
    </source>
</evidence>
<accession>A0A136Q199</accession>
<dbReference type="GO" id="GO:0005524">
    <property type="term" value="F:ATP binding"/>
    <property type="evidence" value="ECO:0007669"/>
    <property type="project" value="UniProtKB-KW"/>
</dbReference>
<dbReference type="Pfam" id="PF01467">
    <property type="entry name" value="CTP_transf_like"/>
    <property type="match status" value="1"/>
</dbReference>
<evidence type="ECO:0000256" key="7">
    <source>
        <dbReference type="ARBA" id="ARBA00022840"/>
    </source>
</evidence>
<dbReference type="CDD" id="cd02165">
    <property type="entry name" value="NMNAT"/>
    <property type="match status" value="1"/>
</dbReference>